<evidence type="ECO:0000313" key="6">
    <source>
        <dbReference type="Proteomes" id="UP000029443"/>
    </source>
</evidence>
<reference evidence="5 6" key="1">
    <citation type="submission" date="2012-09" db="EMBL/GenBank/DDBJ databases">
        <title>Genome Sequence of alkane-degrading Bacterium Alcanivorax jadensis T9.</title>
        <authorList>
            <person name="Lai Q."/>
            <person name="Shao Z."/>
        </authorList>
    </citation>
    <scope>NUCLEOTIDE SEQUENCE [LARGE SCALE GENOMIC DNA]</scope>
    <source>
        <strain evidence="5 6">T9</strain>
    </source>
</reference>
<dbReference type="Proteomes" id="UP000029443">
    <property type="component" value="Unassembled WGS sequence"/>
</dbReference>
<evidence type="ECO:0000256" key="1">
    <source>
        <dbReference type="ARBA" id="ARBA00023015"/>
    </source>
</evidence>
<dbReference type="SUPFAM" id="SSF46689">
    <property type="entry name" value="Homeodomain-like"/>
    <property type="match status" value="1"/>
</dbReference>
<accession>A0ABR4WBJ0</accession>
<dbReference type="InterPro" id="IPR009057">
    <property type="entry name" value="Homeodomain-like_sf"/>
</dbReference>
<dbReference type="Gene3D" id="1.10.10.60">
    <property type="entry name" value="Homeodomain-like"/>
    <property type="match status" value="1"/>
</dbReference>
<evidence type="ECO:0000256" key="2">
    <source>
        <dbReference type="ARBA" id="ARBA00023125"/>
    </source>
</evidence>
<name>A0ABR4WBJ0_9GAMM</name>
<comment type="caution">
    <text evidence="5">The sequence shown here is derived from an EMBL/GenBank/DDBJ whole genome shotgun (WGS) entry which is preliminary data.</text>
</comment>
<dbReference type="EMBL" id="ARXU01000009">
    <property type="protein sequence ID" value="KGD60585.1"/>
    <property type="molecule type" value="Genomic_DNA"/>
</dbReference>
<evidence type="ECO:0000313" key="5">
    <source>
        <dbReference type="EMBL" id="KGD60585.1"/>
    </source>
</evidence>
<dbReference type="InterPro" id="IPR018060">
    <property type="entry name" value="HTH_AraC"/>
</dbReference>
<dbReference type="InterPro" id="IPR050204">
    <property type="entry name" value="AraC_XylS_family_regulators"/>
</dbReference>
<keyword evidence="3" id="KW-0804">Transcription</keyword>
<organism evidence="5 6">
    <name type="scientific">Alcanivorax jadensis T9</name>
    <dbReference type="NCBI Taxonomy" id="1177181"/>
    <lineage>
        <taxon>Bacteria</taxon>
        <taxon>Pseudomonadati</taxon>
        <taxon>Pseudomonadota</taxon>
        <taxon>Gammaproteobacteria</taxon>
        <taxon>Oceanospirillales</taxon>
        <taxon>Alcanivoracaceae</taxon>
        <taxon>Alcanivorax</taxon>
    </lineage>
</organism>
<keyword evidence="1" id="KW-0805">Transcription regulation</keyword>
<gene>
    <name evidence="5" type="ORF">T9A_02320</name>
</gene>
<feature type="domain" description="HTH araC/xylS-type" evidence="4">
    <location>
        <begin position="160"/>
        <end position="242"/>
    </location>
</feature>
<keyword evidence="2" id="KW-0238">DNA-binding</keyword>
<proteinExistence type="predicted"/>
<protein>
    <submittedName>
        <fullName evidence="5">Helix-turn-helix domain-containing protein</fullName>
    </submittedName>
</protein>
<dbReference type="RefSeq" id="WP_035248585.1">
    <property type="nucleotide sequence ID" value="NZ_ARXU01000009.1"/>
</dbReference>
<keyword evidence="6" id="KW-1185">Reference proteome</keyword>
<evidence type="ECO:0000256" key="3">
    <source>
        <dbReference type="ARBA" id="ARBA00023163"/>
    </source>
</evidence>
<dbReference type="PANTHER" id="PTHR46796">
    <property type="entry name" value="HTH-TYPE TRANSCRIPTIONAL ACTIVATOR RHAS-RELATED"/>
    <property type="match status" value="1"/>
</dbReference>
<evidence type="ECO:0000259" key="4">
    <source>
        <dbReference type="PROSITE" id="PS01124"/>
    </source>
</evidence>
<dbReference type="Pfam" id="PF12833">
    <property type="entry name" value="HTH_18"/>
    <property type="match status" value="1"/>
</dbReference>
<dbReference type="PROSITE" id="PS01124">
    <property type="entry name" value="HTH_ARAC_FAMILY_2"/>
    <property type="match status" value="1"/>
</dbReference>
<dbReference type="SMART" id="SM00342">
    <property type="entry name" value="HTH_ARAC"/>
    <property type="match status" value="1"/>
</dbReference>
<sequence>MDDNTPPLPDVPLTPLFLWQGGWLMVMPAIDNQPHQHVAASLLVGLEQPIRVTVEGRLCQQRVVLVPPDVPQSLNSQGPVAVVHLDPDEPAWRALCRLDGLDEQQQRWCGEQIAALVQTGSESQARQFLHGLRGVADPLPLDPRIADACSLMRAGEAVPSMDTLAAHANLSASRFRHLFREQLGVSLKRYQLHLKCQRALALWRSGMNFTDLAVAAGFYDQPHLNRTLRAMFDALPSRYARGLPVQVVHLKE</sequence>